<name>A0ABV9YDB0_9PSEU</name>
<reference evidence="4" key="1">
    <citation type="journal article" date="2019" name="Int. J. Syst. Evol. Microbiol.">
        <title>The Global Catalogue of Microorganisms (GCM) 10K type strain sequencing project: providing services to taxonomists for standard genome sequencing and annotation.</title>
        <authorList>
            <consortium name="The Broad Institute Genomics Platform"/>
            <consortium name="The Broad Institute Genome Sequencing Center for Infectious Disease"/>
            <person name="Wu L."/>
            <person name="Ma J."/>
        </authorList>
    </citation>
    <scope>NUCLEOTIDE SEQUENCE [LARGE SCALE GENOMIC DNA]</scope>
    <source>
        <strain evidence="4">KCTC 12848</strain>
    </source>
</reference>
<feature type="chain" id="PRO_5045141968" description="Secreted protein" evidence="2">
    <location>
        <begin position="23"/>
        <end position="163"/>
    </location>
</feature>
<dbReference type="RefSeq" id="WP_344043239.1">
    <property type="nucleotide sequence ID" value="NZ_BAAAKE010000042.1"/>
</dbReference>
<feature type="region of interest" description="Disordered" evidence="1">
    <location>
        <begin position="134"/>
        <end position="163"/>
    </location>
</feature>
<feature type="signal peptide" evidence="2">
    <location>
        <begin position="1"/>
        <end position="22"/>
    </location>
</feature>
<sequence length="163" mass="16535">MSNHLLRPVAVAALLLSAGCDADVVQGCTLIGTPVGIGIVVRHAEVRDVAMEVCWAGSCVTPSVELHPSSRVGGTTCTGAAPDDTCGARSEPTGELSGFAQVEDLPAEPVSVRLSLSDQSGSALVEREIAVTPEMAHPNGPNCPAGGPQARIAVEPDGSVTEQ</sequence>
<dbReference type="EMBL" id="JBHSJB010000043">
    <property type="protein sequence ID" value="MFC5059692.1"/>
    <property type="molecule type" value="Genomic_DNA"/>
</dbReference>
<proteinExistence type="predicted"/>
<evidence type="ECO:0008006" key="5">
    <source>
        <dbReference type="Google" id="ProtNLM"/>
    </source>
</evidence>
<accession>A0ABV9YDB0</accession>
<evidence type="ECO:0000313" key="4">
    <source>
        <dbReference type="Proteomes" id="UP001595833"/>
    </source>
</evidence>
<dbReference type="Proteomes" id="UP001595833">
    <property type="component" value="Unassembled WGS sequence"/>
</dbReference>
<keyword evidence="4" id="KW-1185">Reference proteome</keyword>
<comment type="caution">
    <text evidence="3">The sequence shown here is derived from an EMBL/GenBank/DDBJ whole genome shotgun (WGS) entry which is preliminary data.</text>
</comment>
<keyword evidence="2" id="KW-0732">Signal</keyword>
<evidence type="ECO:0000256" key="1">
    <source>
        <dbReference type="SAM" id="MobiDB-lite"/>
    </source>
</evidence>
<evidence type="ECO:0000256" key="2">
    <source>
        <dbReference type="SAM" id="SignalP"/>
    </source>
</evidence>
<protein>
    <recommendedName>
        <fullName evidence="5">Secreted protein</fullName>
    </recommendedName>
</protein>
<gene>
    <name evidence="3" type="ORF">ACFPFM_38755</name>
</gene>
<dbReference type="PROSITE" id="PS51257">
    <property type="entry name" value="PROKAR_LIPOPROTEIN"/>
    <property type="match status" value="1"/>
</dbReference>
<organism evidence="3 4">
    <name type="scientific">Saccharothrix xinjiangensis</name>
    <dbReference type="NCBI Taxonomy" id="204798"/>
    <lineage>
        <taxon>Bacteria</taxon>
        <taxon>Bacillati</taxon>
        <taxon>Actinomycetota</taxon>
        <taxon>Actinomycetes</taxon>
        <taxon>Pseudonocardiales</taxon>
        <taxon>Pseudonocardiaceae</taxon>
        <taxon>Saccharothrix</taxon>
    </lineage>
</organism>
<evidence type="ECO:0000313" key="3">
    <source>
        <dbReference type="EMBL" id="MFC5059692.1"/>
    </source>
</evidence>